<reference evidence="2" key="1">
    <citation type="submission" date="2018-05" db="EMBL/GenBank/DDBJ databases">
        <authorList>
            <person name="Lanie J.A."/>
            <person name="Ng W.-L."/>
            <person name="Kazmierczak K.M."/>
            <person name="Andrzejewski T.M."/>
            <person name="Davidsen T.M."/>
            <person name="Wayne K.J."/>
            <person name="Tettelin H."/>
            <person name="Glass J.I."/>
            <person name="Rusch D."/>
            <person name="Podicherti R."/>
            <person name="Tsui H.-C.T."/>
            <person name="Winkler M.E."/>
        </authorList>
    </citation>
    <scope>NUCLEOTIDE SEQUENCE</scope>
</reference>
<feature type="domain" description="Luciferase-like" evidence="1">
    <location>
        <begin position="9"/>
        <end position="102"/>
    </location>
</feature>
<proteinExistence type="predicted"/>
<sequence>MLFDIFLSICHTPVAGQLPSEAEMYQNFFTQLEAADALGFGTAWVAQAHLSTEVQKRNRQPVVPHWEGEVGLCTDFFQLAQLCFARTQSIEVGSAVMSLLTHGGPVSV</sequence>
<organism evidence="2">
    <name type="scientific">marine metagenome</name>
    <dbReference type="NCBI Taxonomy" id="408172"/>
    <lineage>
        <taxon>unclassified sequences</taxon>
        <taxon>metagenomes</taxon>
        <taxon>ecological metagenomes</taxon>
    </lineage>
</organism>
<evidence type="ECO:0000313" key="2">
    <source>
        <dbReference type="EMBL" id="SVD32025.1"/>
    </source>
</evidence>
<dbReference type="AlphaFoldDB" id="A0A382UDT6"/>
<protein>
    <recommendedName>
        <fullName evidence="1">Luciferase-like domain-containing protein</fullName>
    </recommendedName>
</protein>
<evidence type="ECO:0000259" key="1">
    <source>
        <dbReference type="Pfam" id="PF00296"/>
    </source>
</evidence>
<accession>A0A382UDT6</accession>
<dbReference type="GO" id="GO:0016705">
    <property type="term" value="F:oxidoreductase activity, acting on paired donors, with incorporation or reduction of molecular oxygen"/>
    <property type="evidence" value="ECO:0007669"/>
    <property type="project" value="InterPro"/>
</dbReference>
<dbReference type="InterPro" id="IPR036661">
    <property type="entry name" value="Luciferase-like_sf"/>
</dbReference>
<name>A0A382UDT6_9ZZZZ</name>
<gene>
    <name evidence="2" type="ORF">METZ01_LOCUS384879</name>
</gene>
<dbReference type="SUPFAM" id="SSF51679">
    <property type="entry name" value="Bacterial luciferase-like"/>
    <property type="match status" value="1"/>
</dbReference>
<dbReference type="InterPro" id="IPR011251">
    <property type="entry name" value="Luciferase-like_dom"/>
</dbReference>
<dbReference type="Gene3D" id="3.20.20.30">
    <property type="entry name" value="Luciferase-like domain"/>
    <property type="match status" value="1"/>
</dbReference>
<feature type="non-terminal residue" evidence="2">
    <location>
        <position position="108"/>
    </location>
</feature>
<dbReference type="EMBL" id="UINC01143224">
    <property type="protein sequence ID" value="SVD32025.1"/>
    <property type="molecule type" value="Genomic_DNA"/>
</dbReference>
<dbReference type="Pfam" id="PF00296">
    <property type="entry name" value="Bac_luciferase"/>
    <property type="match status" value="1"/>
</dbReference>